<keyword evidence="3" id="KW-1185">Reference proteome</keyword>
<dbReference type="AlphaFoldDB" id="A0A392P0T3"/>
<keyword evidence="2" id="KW-0695">RNA-directed DNA polymerase</keyword>
<name>A0A392P0T3_9FABA</name>
<dbReference type="Pfam" id="PF00078">
    <property type="entry name" value="RVT_1"/>
    <property type="match status" value="1"/>
</dbReference>
<dbReference type="InterPro" id="IPR043502">
    <property type="entry name" value="DNA/RNA_pol_sf"/>
</dbReference>
<accession>A0A392P0T3</accession>
<comment type="caution">
    <text evidence="2">The sequence shown here is derived from an EMBL/GenBank/DDBJ whole genome shotgun (WGS) entry which is preliminary data.</text>
</comment>
<dbReference type="PROSITE" id="PS50878">
    <property type="entry name" value="RT_POL"/>
    <property type="match status" value="1"/>
</dbReference>
<reference evidence="2 3" key="1">
    <citation type="journal article" date="2018" name="Front. Plant Sci.">
        <title>Red Clover (Trifolium pratense) and Zigzag Clover (T. medium) - A Picture of Genomic Similarities and Differences.</title>
        <authorList>
            <person name="Dluhosova J."/>
            <person name="Istvanek J."/>
            <person name="Nedelnik J."/>
            <person name="Repkova J."/>
        </authorList>
    </citation>
    <scope>NUCLEOTIDE SEQUENCE [LARGE SCALE GENOMIC DNA]</scope>
    <source>
        <strain evidence="3">cv. 10/8</strain>
        <tissue evidence="2">Leaf</tissue>
    </source>
</reference>
<evidence type="ECO:0000313" key="2">
    <source>
        <dbReference type="EMBL" id="MCI05653.1"/>
    </source>
</evidence>
<feature type="domain" description="Reverse transcriptase" evidence="1">
    <location>
        <begin position="56"/>
        <end position="167"/>
    </location>
</feature>
<sequence>MNDDHNSPSLNEEACRSLTNKITKEEVTQALNQMHPFKAPGPDGFQGDDVVRLISTAFETGGFPPSLSETLIALIPKTDCPNNFKEFRPISLCNTVYKLITKIMVNRLRPFLTQIIGPYQSSFLPGRGTTDNAIILQEAIHSMRKSKRKKGDMVFKIDLEKAYDNVS</sequence>
<evidence type="ECO:0000259" key="1">
    <source>
        <dbReference type="PROSITE" id="PS50878"/>
    </source>
</evidence>
<dbReference type="PANTHER" id="PTHR19446">
    <property type="entry name" value="REVERSE TRANSCRIPTASES"/>
    <property type="match status" value="1"/>
</dbReference>
<dbReference type="Proteomes" id="UP000265520">
    <property type="component" value="Unassembled WGS sequence"/>
</dbReference>
<protein>
    <submittedName>
        <fullName evidence="2">RNA-directed DNA polymerase (Reverse transcriptase)</fullName>
    </submittedName>
</protein>
<organism evidence="2 3">
    <name type="scientific">Trifolium medium</name>
    <dbReference type="NCBI Taxonomy" id="97028"/>
    <lineage>
        <taxon>Eukaryota</taxon>
        <taxon>Viridiplantae</taxon>
        <taxon>Streptophyta</taxon>
        <taxon>Embryophyta</taxon>
        <taxon>Tracheophyta</taxon>
        <taxon>Spermatophyta</taxon>
        <taxon>Magnoliopsida</taxon>
        <taxon>eudicotyledons</taxon>
        <taxon>Gunneridae</taxon>
        <taxon>Pentapetalae</taxon>
        <taxon>rosids</taxon>
        <taxon>fabids</taxon>
        <taxon>Fabales</taxon>
        <taxon>Fabaceae</taxon>
        <taxon>Papilionoideae</taxon>
        <taxon>50 kb inversion clade</taxon>
        <taxon>NPAAA clade</taxon>
        <taxon>Hologalegina</taxon>
        <taxon>IRL clade</taxon>
        <taxon>Trifolieae</taxon>
        <taxon>Trifolium</taxon>
    </lineage>
</organism>
<evidence type="ECO:0000313" key="3">
    <source>
        <dbReference type="Proteomes" id="UP000265520"/>
    </source>
</evidence>
<dbReference type="SUPFAM" id="SSF56672">
    <property type="entry name" value="DNA/RNA polymerases"/>
    <property type="match status" value="1"/>
</dbReference>
<proteinExistence type="predicted"/>
<dbReference type="GO" id="GO:0003964">
    <property type="term" value="F:RNA-directed DNA polymerase activity"/>
    <property type="evidence" value="ECO:0007669"/>
    <property type="project" value="UniProtKB-KW"/>
</dbReference>
<keyword evidence="2" id="KW-0548">Nucleotidyltransferase</keyword>
<dbReference type="EMBL" id="LXQA010059317">
    <property type="protein sequence ID" value="MCI05653.1"/>
    <property type="molecule type" value="Genomic_DNA"/>
</dbReference>
<keyword evidence="2" id="KW-0808">Transferase</keyword>
<dbReference type="CDD" id="cd01650">
    <property type="entry name" value="RT_nLTR_like"/>
    <property type="match status" value="1"/>
</dbReference>
<dbReference type="InterPro" id="IPR000477">
    <property type="entry name" value="RT_dom"/>
</dbReference>
<feature type="non-terminal residue" evidence="2">
    <location>
        <position position="167"/>
    </location>
</feature>